<accession>A0A0W8FHV4</accession>
<protein>
    <submittedName>
        <fullName evidence="1">Uncharacterized protein</fullName>
    </submittedName>
</protein>
<organism evidence="1">
    <name type="scientific">hydrocarbon metagenome</name>
    <dbReference type="NCBI Taxonomy" id="938273"/>
    <lineage>
        <taxon>unclassified sequences</taxon>
        <taxon>metagenomes</taxon>
        <taxon>ecological metagenomes</taxon>
    </lineage>
</organism>
<dbReference type="AlphaFoldDB" id="A0A0W8FHV4"/>
<gene>
    <name evidence="1" type="ORF">ASZ90_009792</name>
</gene>
<proteinExistence type="predicted"/>
<sequence>MRDDMGNTAYISIISGNEEPLPVFASIVRSLEHLEEFPFLVEPIYREAVQLNEVQTDRLRFGLIRLQLYADIHRYDDMETAQKMKYVAQVLERVIFGGLLLEGEEPVEKCSCGY</sequence>
<comment type="caution">
    <text evidence="1">The sequence shown here is derived from an EMBL/GenBank/DDBJ whole genome shotgun (WGS) entry which is preliminary data.</text>
</comment>
<reference evidence="1" key="1">
    <citation type="journal article" date="2015" name="Proc. Natl. Acad. Sci. U.S.A.">
        <title>Networks of energetic and metabolic interactions define dynamics in microbial communities.</title>
        <authorList>
            <person name="Embree M."/>
            <person name="Liu J.K."/>
            <person name="Al-Bassam M.M."/>
            <person name="Zengler K."/>
        </authorList>
    </citation>
    <scope>NUCLEOTIDE SEQUENCE</scope>
</reference>
<dbReference type="EMBL" id="LNQE01001187">
    <property type="protein sequence ID" value="KUG20479.1"/>
    <property type="molecule type" value="Genomic_DNA"/>
</dbReference>
<evidence type="ECO:0000313" key="1">
    <source>
        <dbReference type="EMBL" id="KUG20479.1"/>
    </source>
</evidence>
<name>A0A0W8FHV4_9ZZZZ</name>